<organism evidence="1 2">
    <name type="scientific">Lysinibacillus halotolerans</name>
    <dbReference type="NCBI Taxonomy" id="1368476"/>
    <lineage>
        <taxon>Bacteria</taxon>
        <taxon>Bacillati</taxon>
        <taxon>Bacillota</taxon>
        <taxon>Bacilli</taxon>
        <taxon>Bacillales</taxon>
        <taxon>Bacillaceae</taxon>
        <taxon>Lysinibacillus</taxon>
    </lineage>
</organism>
<evidence type="ECO:0000313" key="1">
    <source>
        <dbReference type="EMBL" id="RNC96137.1"/>
    </source>
</evidence>
<evidence type="ECO:0000313" key="2">
    <source>
        <dbReference type="Proteomes" id="UP000279909"/>
    </source>
</evidence>
<name>A0A3M8H0V7_9BACI</name>
<dbReference type="RefSeq" id="WP_122973667.1">
    <property type="nucleotide sequence ID" value="NZ_RHLQ01000080.1"/>
</dbReference>
<accession>A0A3M8H0V7</accession>
<sequence>MAVLYGLSKYNLKKYITKDEFIKIIDDLGIEDVTGEIIYNEFLLTKDNVVTHLKSNDDYIWTVETNENRLSLKPFIHINSGKIMTNRELLDRSMNTWISYLLNGGSIYVKNPQDKLLKAFQLRNEQLGERLVELLRNILRVNYNSTFDEIEVPNSMIWGKREINYGDFDLMFYSEEAKELFLIEAKYICDSLNAAGMVSDYDKMFRDKGYHFKCRRRYELVINEPEALKKFIGIDGEINVHFLFVTSKPLDIELQDKDDIVTFISLETFESYISGKYESEDGKGFVRPTYKI</sequence>
<comment type="caution">
    <text evidence="1">The sequence shown here is derived from an EMBL/GenBank/DDBJ whole genome shotgun (WGS) entry which is preliminary data.</text>
</comment>
<keyword evidence="2" id="KW-1185">Reference proteome</keyword>
<protein>
    <submittedName>
        <fullName evidence="1">Uncharacterized protein</fullName>
    </submittedName>
</protein>
<dbReference type="Proteomes" id="UP000279909">
    <property type="component" value="Unassembled WGS sequence"/>
</dbReference>
<proteinExistence type="predicted"/>
<dbReference type="AlphaFoldDB" id="A0A3M8H0V7"/>
<dbReference type="EMBL" id="RHLQ01000080">
    <property type="protein sequence ID" value="RNC96137.1"/>
    <property type="molecule type" value="Genomic_DNA"/>
</dbReference>
<dbReference type="OrthoDB" id="9810250at2"/>
<gene>
    <name evidence="1" type="ORF">EC501_17710</name>
</gene>
<reference evidence="1 2" key="1">
    <citation type="journal article" date="2014" name="Int. J. Syst. Evol. Microbiol.">
        <title>Lysinibacillus halotolerans sp. nov., isolated from saline-alkaline soil.</title>
        <authorList>
            <person name="Kong D."/>
            <person name="Wang Y."/>
            <person name="Zhao B."/>
            <person name="Li Y."/>
            <person name="Song J."/>
            <person name="Zhai Y."/>
            <person name="Zhang C."/>
            <person name="Wang H."/>
            <person name="Chen X."/>
            <person name="Zhao B."/>
            <person name="Ruan Z."/>
        </authorList>
    </citation>
    <scope>NUCLEOTIDE SEQUENCE [LARGE SCALE GENOMIC DNA]</scope>
    <source>
        <strain evidence="1 2">MCCC 1A12703</strain>
    </source>
</reference>